<dbReference type="KEGG" id="grc:GI584_12895"/>
<sequence length="46" mass="5056">MGTARVEDPLGKVIFFTKLAEAVPTESEVFCRSGITALTFHQDGRE</sequence>
<dbReference type="AlphaFoldDB" id="A0A5Q2TP83"/>
<protein>
    <submittedName>
        <fullName evidence="1">Uncharacterized protein</fullName>
    </submittedName>
</protein>
<evidence type="ECO:0000313" key="1">
    <source>
        <dbReference type="EMBL" id="QGH34878.1"/>
    </source>
</evidence>
<evidence type="ECO:0000313" key="2">
    <source>
        <dbReference type="Proteomes" id="UP000339690"/>
    </source>
</evidence>
<dbReference type="EMBL" id="CP045915">
    <property type="protein sequence ID" value="QGH34878.1"/>
    <property type="molecule type" value="Genomic_DNA"/>
</dbReference>
<reference evidence="1 2" key="1">
    <citation type="submission" date="2019-11" db="EMBL/GenBank/DDBJ databases">
        <title>Gracilibacillus salitolerans sp. nov., a moderate halophile isolated from a saline soil in northwest China.</title>
        <authorList>
            <person name="Gan L."/>
        </authorList>
    </citation>
    <scope>NUCLEOTIDE SEQUENCE [LARGE SCALE GENOMIC DNA]</scope>
    <source>
        <strain evidence="1 2">SCU50</strain>
    </source>
</reference>
<name>A0A5Q2TP83_9BACI</name>
<keyword evidence="2" id="KW-1185">Reference proteome</keyword>
<proteinExistence type="predicted"/>
<dbReference type="Proteomes" id="UP000339690">
    <property type="component" value="Chromosome"/>
</dbReference>
<accession>A0A5Q2TP83</accession>
<organism evidence="1 2">
    <name type="scientific">Gracilibacillus salitolerans</name>
    <dbReference type="NCBI Taxonomy" id="2663022"/>
    <lineage>
        <taxon>Bacteria</taxon>
        <taxon>Bacillati</taxon>
        <taxon>Bacillota</taxon>
        <taxon>Bacilli</taxon>
        <taxon>Bacillales</taxon>
        <taxon>Bacillaceae</taxon>
        <taxon>Gracilibacillus</taxon>
    </lineage>
</organism>
<gene>
    <name evidence="1" type="ORF">GI584_12895</name>
</gene>
<dbReference type="RefSeq" id="WP_153791475.1">
    <property type="nucleotide sequence ID" value="NZ_CP045915.1"/>
</dbReference>